<feature type="transmembrane region" description="Helical" evidence="1">
    <location>
        <begin position="85"/>
        <end position="102"/>
    </location>
</feature>
<evidence type="ECO:0000313" key="3">
    <source>
        <dbReference type="Proteomes" id="UP000317982"/>
    </source>
</evidence>
<gene>
    <name evidence="2" type="ORF">FL583_39655</name>
</gene>
<dbReference type="Pfam" id="PF19545">
    <property type="entry name" value="DUF6069"/>
    <property type="match status" value="1"/>
</dbReference>
<evidence type="ECO:0000313" key="2">
    <source>
        <dbReference type="EMBL" id="TQS39503.1"/>
    </source>
</evidence>
<evidence type="ECO:0008006" key="4">
    <source>
        <dbReference type="Google" id="ProtNLM"/>
    </source>
</evidence>
<feature type="transmembrane region" description="Helical" evidence="1">
    <location>
        <begin position="55"/>
        <end position="73"/>
    </location>
</feature>
<proteinExistence type="predicted"/>
<keyword evidence="1" id="KW-1133">Transmembrane helix</keyword>
<keyword evidence="3" id="KW-1185">Reference proteome</keyword>
<evidence type="ECO:0000256" key="1">
    <source>
        <dbReference type="SAM" id="Phobius"/>
    </source>
</evidence>
<dbReference type="InParanoid" id="A0A545ADT8"/>
<keyword evidence="1" id="KW-0472">Membrane</keyword>
<dbReference type="RefSeq" id="WP_142710080.1">
    <property type="nucleotide sequence ID" value="NZ_VIRS01000072.1"/>
</dbReference>
<accession>A0A545ADT8</accession>
<keyword evidence="1" id="KW-0812">Transmembrane</keyword>
<protein>
    <recommendedName>
        <fullName evidence="4">Cell envelope biogenesis protein OmpA</fullName>
    </recommendedName>
</protein>
<dbReference type="EMBL" id="VIRS01000072">
    <property type="protein sequence ID" value="TQS39503.1"/>
    <property type="molecule type" value="Genomic_DNA"/>
</dbReference>
<feature type="transmembrane region" description="Helical" evidence="1">
    <location>
        <begin position="12"/>
        <end position="35"/>
    </location>
</feature>
<dbReference type="AlphaFoldDB" id="A0A545ADT8"/>
<reference evidence="2 3" key="1">
    <citation type="submission" date="2019-07" db="EMBL/GenBank/DDBJ databases">
        <title>Cryptosporangium phraense sp. nov., isolated from plant litter.</title>
        <authorList>
            <person name="Suriyachadkun C."/>
        </authorList>
    </citation>
    <scope>NUCLEOTIDE SEQUENCE [LARGE SCALE GENOMIC DNA]</scope>
    <source>
        <strain evidence="2 3">A-T 5661</strain>
    </source>
</reference>
<dbReference type="Proteomes" id="UP000317982">
    <property type="component" value="Unassembled WGS sequence"/>
</dbReference>
<name>A0A545ADT8_9ACTN</name>
<comment type="caution">
    <text evidence="2">The sequence shown here is derived from an EMBL/GenBank/DDBJ whole genome shotgun (WGS) entry which is preliminary data.</text>
</comment>
<dbReference type="InterPro" id="IPR045713">
    <property type="entry name" value="DUF6069"/>
</dbReference>
<dbReference type="OrthoDB" id="4775254at2"/>
<sequence length="134" mass="13666">MSTATPTRRRAGLIRTGLAATLTAMVAVTAVAALARALGADFELPDGGEAIPLPGFAVVTGVFSLIGVALAGACRRWSERPATHFLRIAVTLTAISLVPPFLVGATAATTAALLVLHLVAAAIVIPTLTRRLES</sequence>
<feature type="transmembrane region" description="Helical" evidence="1">
    <location>
        <begin position="108"/>
        <end position="128"/>
    </location>
</feature>
<organism evidence="2 3">
    <name type="scientific">Cryptosporangium phraense</name>
    <dbReference type="NCBI Taxonomy" id="2593070"/>
    <lineage>
        <taxon>Bacteria</taxon>
        <taxon>Bacillati</taxon>
        <taxon>Actinomycetota</taxon>
        <taxon>Actinomycetes</taxon>
        <taxon>Cryptosporangiales</taxon>
        <taxon>Cryptosporangiaceae</taxon>
        <taxon>Cryptosporangium</taxon>
    </lineage>
</organism>